<dbReference type="GO" id="GO:0005739">
    <property type="term" value="C:mitochondrion"/>
    <property type="evidence" value="ECO:0007669"/>
    <property type="project" value="UniProtKB-SubCell"/>
</dbReference>
<evidence type="ECO:0000259" key="9">
    <source>
        <dbReference type="Pfam" id="PF22935"/>
    </source>
</evidence>
<evidence type="ECO:0000256" key="5">
    <source>
        <dbReference type="ARBA" id="ARBA00023274"/>
    </source>
</evidence>
<dbReference type="GO" id="GO:0004525">
    <property type="term" value="F:ribonuclease III activity"/>
    <property type="evidence" value="ECO:0007669"/>
    <property type="project" value="InterPro"/>
</dbReference>
<dbReference type="GO" id="GO:0006396">
    <property type="term" value="P:RNA processing"/>
    <property type="evidence" value="ECO:0007669"/>
    <property type="project" value="InterPro"/>
</dbReference>
<evidence type="ECO:0000256" key="3">
    <source>
        <dbReference type="ARBA" id="ARBA00022980"/>
    </source>
</evidence>
<dbReference type="InterPro" id="IPR036389">
    <property type="entry name" value="RNase_III_sf"/>
</dbReference>
<comment type="subcellular location">
    <subcellularLocation>
        <location evidence="1">Mitochondrion</location>
    </subcellularLocation>
</comment>
<dbReference type="GO" id="GO:0003725">
    <property type="term" value="F:double-stranded RNA binding"/>
    <property type="evidence" value="ECO:0007669"/>
    <property type="project" value="InterPro"/>
</dbReference>
<dbReference type="AlphaFoldDB" id="A0A8J2MBK5"/>
<sequence length="403" mass="46118">MTSVISPLLLVTKRSVLSIFRYKIFKDRYIRARWERPYLKDLYHRRMLGGAEPVLSRSAYPNWNYDSEIYAFGHRIGAAETNKDELIRALTDSSFYQRADIVEESINAQPSKQESYEMREHNKQLIQLGNEFLWKNTCAYLRYGLLHAPEELITNLVLKLTADEQIANLATYLGINNLIRTAEFPPSIPSLCNAFKALLATLPYHRATALIRNVIVAQLSDLDIEEVFPLAEPFAVLQCFMSSNAGMEVEPRLLRSTGEISAEPMFVAGIYANKKLIGQGPGETISIAVDMAAMDALMRCWGVTADRKFPFNELDSLSDLDYFNKPHYSLQEICGPSLVLKFVDLEEEQEPINVNEVALRYKKEIEAAVGIPLRRRLRHKFSRGTFGKRTFRYINKPKIYQIC</sequence>
<accession>A0A8J2MBK5</accession>
<feature type="domain" description="Large ribosomal subunit protein mL44 endonuclease" evidence="9">
    <location>
        <begin position="64"/>
        <end position="202"/>
    </location>
</feature>
<organism evidence="10 11">
    <name type="scientific">Cercopithifilaria johnstoni</name>
    <dbReference type="NCBI Taxonomy" id="2874296"/>
    <lineage>
        <taxon>Eukaryota</taxon>
        <taxon>Metazoa</taxon>
        <taxon>Ecdysozoa</taxon>
        <taxon>Nematoda</taxon>
        <taxon>Chromadorea</taxon>
        <taxon>Rhabditida</taxon>
        <taxon>Spirurina</taxon>
        <taxon>Spiruromorpha</taxon>
        <taxon>Filarioidea</taxon>
        <taxon>Onchocercidae</taxon>
        <taxon>Cercopithifilaria</taxon>
    </lineage>
</organism>
<proteinExistence type="inferred from homology"/>
<keyword evidence="11" id="KW-1185">Reference proteome</keyword>
<evidence type="ECO:0000313" key="10">
    <source>
        <dbReference type="EMBL" id="CAG9538541.1"/>
    </source>
</evidence>
<evidence type="ECO:0000313" key="11">
    <source>
        <dbReference type="Proteomes" id="UP000746747"/>
    </source>
</evidence>
<evidence type="ECO:0000256" key="7">
    <source>
        <dbReference type="ARBA" id="ARBA00035187"/>
    </source>
</evidence>
<comment type="caution">
    <text evidence="10">The sequence shown here is derived from an EMBL/GenBank/DDBJ whole genome shotgun (WGS) entry which is preliminary data.</text>
</comment>
<evidence type="ECO:0000256" key="1">
    <source>
        <dbReference type="ARBA" id="ARBA00004173"/>
    </source>
</evidence>
<keyword evidence="4" id="KW-0496">Mitochondrion</keyword>
<comment type="similarity">
    <text evidence="6">Belongs to the ribonuclease III family. Mitochondrion-specific ribosomal protein mL44 subfamily.</text>
</comment>
<evidence type="ECO:0000259" key="8">
    <source>
        <dbReference type="Pfam" id="PF22892"/>
    </source>
</evidence>
<reference evidence="10" key="1">
    <citation type="submission" date="2021-09" db="EMBL/GenBank/DDBJ databases">
        <authorList>
            <consortium name="Pathogen Informatics"/>
        </authorList>
    </citation>
    <scope>NUCLEOTIDE SEQUENCE</scope>
</reference>
<feature type="domain" description="Large ribosomal subunit protein mL44 dsRNA binding" evidence="8">
    <location>
        <begin position="228"/>
        <end position="334"/>
    </location>
</feature>
<dbReference type="OrthoDB" id="444135at2759"/>
<name>A0A8J2MBK5_9BILA</name>
<dbReference type="Gene3D" id="3.30.160.20">
    <property type="match status" value="1"/>
</dbReference>
<dbReference type="GO" id="GO:0005840">
    <property type="term" value="C:ribosome"/>
    <property type="evidence" value="ECO:0007669"/>
    <property type="project" value="UniProtKB-KW"/>
</dbReference>
<evidence type="ECO:0000256" key="6">
    <source>
        <dbReference type="ARBA" id="ARBA00024034"/>
    </source>
</evidence>
<evidence type="ECO:0000256" key="2">
    <source>
        <dbReference type="ARBA" id="ARBA00022946"/>
    </source>
</evidence>
<dbReference type="EMBL" id="CAKAEH010001670">
    <property type="protein sequence ID" value="CAG9538541.1"/>
    <property type="molecule type" value="Genomic_DNA"/>
</dbReference>
<gene>
    <name evidence="10" type="ORF">CJOHNSTONI_LOCUS8239</name>
</gene>
<evidence type="ECO:0000256" key="4">
    <source>
        <dbReference type="ARBA" id="ARBA00023128"/>
    </source>
</evidence>
<dbReference type="InterPro" id="IPR055189">
    <property type="entry name" value="RM44_endonuclase"/>
</dbReference>
<keyword evidence="2" id="KW-0809">Transit peptide</keyword>
<dbReference type="Gene3D" id="1.10.1520.10">
    <property type="entry name" value="Ribonuclease III domain"/>
    <property type="match status" value="1"/>
</dbReference>
<dbReference type="Pfam" id="PF22892">
    <property type="entry name" value="DSRM_MRPL44"/>
    <property type="match status" value="1"/>
</dbReference>
<protein>
    <recommendedName>
        <fullName evidence="7">Large ribosomal subunit protein mL44</fullName>
    </recommendedName>
</protein>
<dbReference type="Pfam" id="PF22935">
    <property type="entry name" value="RM44_endonuclase"/>
    <property type="match status" value="1"/>
</dbReference>
<dbReference type="SUPFAM" id="SSF69065">
    <property type="entry name" value="RNase III domain-like"/>
    <property type="match status" value="1"/>
</dbReference>
<dbReference type="GO" id="GO:1990904">
    <property type="term" value="C:ribonucleoprotein complex"/>
    <property type="evidence" value="ECO:0007669"/>
    <property type="project" value="UniProtKB-KW"/>
</dbReference>
<keyword evidence="3" id="KW-0689">Ribosomal protein</keyword>
<keyword evidence="5" id="KW-0687">Ribonucleoprotein</keyword>
<dbReference type="Proteomes" id="UP000746747">
    <property type="component" value="Unassembled WGS sequence"/>
</dbReference>
<dbReference type="InterPro" id="IPR044444">
    <property type="entry name" value="Ribosomal_mL44_DSRM_metazoa"/>
</dbReference>